<dbReference type="EMBL" id="LAOR01000012">
    <property type="protein sequence ID" value="KJW07628.1"/>
    <property type="molecule type" value="Genomic_DNA"/>
</dbReference>
<organism evidence="1 2">
    <name type="scientific">Orientia tsutsugamushi str. UT144</name>
    <dbReference type="NCBI Taxonomy" id="1441384"/>
    <lineage>
        <taxon>Bacteria</taxon>
        <taxon>Pseudomonadati</taxon>
        <taxon>Pseudomonadota</taxon>
        <taxon>Alphaproteobacteria</taxon>
        <taxon>Rickettsiales</taxon>
        <taxon>Rickettsiaceae</taxon>
        <taxon>Rickettsieae</taxon>
        <taxon>Orientia</taxon>
    </lineage>
</organism>
<comment type="caution">
    <text evidence="1">The sequence shown here is derived from an EMBL/GenBank/DDBJ whole genome shotgun (WGS) entry which is preliminary data.</text>
</comment>
<sequence>MISDEIRRDAFRYVEAGNKAALLKLTALHSELVDIRSQANNDTLLIRAFKYLREDIVEDLLILGSDISAKDKHGMPATMWIYATERTDLTTKEYDNTALRISKKYLSLENAKSYSDEYTNFLLNGAKGKFSVHCNNDGYDHTTILTKIIQRNLVQSAEWFIKNFQLNQNEIAESLIAGTIRMSSGNLTSTEVRNVEFLLEKHLHLIDENSKCANNLAEMLFQKKFYKEYHQFDMICTEFHRLQSGQSIGHYGYMVYHDIHVLVAKILIKLGIDLQKYESYVENLASIHDSLIPLFCENMNPEDYNSYFKNLPNNVKELLKSELPPKYLQPFSPYTTIDSYDVFINRKIHRKLDGVVILESTKKKILQLTKVSSILSAIKHAKDYEDFHISHEDLPITIDVVLNRIDYLRKKDNAQEFEKQEIEALANFISNKIILSVTTDEEAIDVCNSFIEYFMNKCNSITRFEEFLNENMLEDKANKALKSILYQTTEDSFKTNVSSLATKIAELTDGVVLPLNIDFLSLNNTNSKIVNIDYEKQNLIKNNLKLFSYTNTYRIPNDDKLQELSSEYRSSNITEYYKNHPEAFEPMSMLLDIAHDEDKLSKKEKGFSNAYTNIKSKTEEMSRLLDIIIYGEDKKAKEQSVTELKQVMSELTQVTHVNLVIQDSVNLCAKLRKYLNITPLELLLKEYQDKYTLLSEEYNNVIELCNEEGIIGNVKMESNSVDL</sequence>
<evidence type="ECO:0000313" key="1">
    <source>
        <dbReference type="EMBL" id="KJW07628.1"/>
    </source>
</evidence>
<gene>
    <name evidence="1" type="ORF">OTUT144_0306</name>
</gene>
<dbReference type="AlphaFoldDB" id="A0A0F3RMZ4"/>
<proteinExistence type="predicted"/>
<evidence type="ECO:0000313" key="2">
    <source>
        <dbReference type="Proteomes" id="UP000033580"/>
    </source>
</evidence>
<reference evidence="1 2" key="1">
    <citation type="submission" date="2015-01" db="EMBL/GenBank/DDBJ databases">
        <title>Genome Sequencing of Rickettsiales.</title>
        <authorList>
            <person name="Daugherty S.C."/>
            <person name="Su Q."/>
            <person name="Abolude K."/>
            <person name="Beier-Sexton M."/>
            <person name="Carlyon J.A."/>
            <person name="Carter R."/>
            <person name="Day N.P."/>
            <person name="Dumler S.J."/>
            <person name="Dyachenko V."/>
            <person name="Godinez A."/>
            <person name="Kurtti T.J."/>
            <person name="Lichay M."/>
            <person name="Mullins K.E."/>
            <person name="Ott S."/>
            <person name="Pappas-Brown V."/>
            <person name="Paris D.H."/>
            <person name="Patel P."/>
            <person name="Richards A.L."/>
            <person name="Sadzewicz L."/>
            <person name="Sears K."/>
            <person name="Seidman D."/>
            <person name="Sengamalay N."/>
            <person name="Stenos J."/>
            <person name="Tallon L.J."/>
            <person name="Vincent G."/>
            <person name="Fraser C.M."/>
            <person name="Munderloh U."/>
            <person name="Dunning-Hotopp J.C."/>
        </authorList>
    </citation>
    <scope>NUCLEOTIDE SEQUENCE [LARGE SCALE GENOMIC DNA]</scope>
    <source>
        <strain evidence="1 2">UT144</strain>
    </source>
</reference>
<protein>
    <submittedName>
        <fullName evidence="1">Putative ankyrin repeat protein</fullName>
    </submittedName>
</protein>
<accession>A0A0F3RMZ4</accession>
<dbReference type="Proteomes" id="UP000033580">
    <property type="component" value="Unassembled WGS sequence"/>
</dbReference>
<name>A0A0F3RMZ4_ORITS</name>
<dbReference type="PATRIC" id="fig|1441384.3.peg.265"/>